<reference evidence="1" key="1">
    <citation type="submission" date="2021-06" db="EMBL/GenBank/DDBJ databases">
        <title>44 bacteria genomes isolated from Dapeng, Shenzhen.</title>
        <authorList>
            <person name="Zheng W."/>
            <person name="Yu S."/>
            <person name="Huang Y."/>
        </authorList>
    </citation>
    <scope>NUCLEOTIDE SEQUENCE</scope>
    <source>
        <strain evidence="1">DP5N28-2</strain>
    </source>
</reference>
<sequence>MKSLSPRYKEQIENIKQTIQSSDLLNTYLESEEEADYKALIDYFEPQIQELYDKVVNNNPLQLLSLENEILDDRLEGLFLPRILGYAVLRGAIDEDFKYIRPQTHFQDILLFICDSVYFDYIKTRIGQTVQVGFALNSDIWTTSFINRFQNKRIVSYLRNLHSADLWQVKNREVAYNRYKKQFEGYNFYTIEFPDDAIELKASYRQFLDFLKFRIKHDLDNTSFEEELITFLENTELQEPQEYINILGLSAHFIEFEEDRKKRLAKIYNELRQKEGFHSKHFHFLERLMKSDINVGVDSFVRLFDLLPDQPKDDFYTFYYLQNIIKENGLASEITIEEIRNVHNQHEGLSDFNEALRLVIYKYFKAELQNIDPEDYPAYFELNKLMTIYIKMFDNQHFNQEIKHASIRLIKKFLKVYTYKRGKDYQDIKKYVVSQFQDLGFMTEKEVLEIFKTRKRRRKKATS</sequence>
<comment type="caution">
    <text evidence="1">The sequence shown here is derived from an EMBL/GenBank/DDBJ whole genome shotgun (WGS) entry which is preliminary data.</text>
</comment>
<evidence type="ECO:0000313" key="1">
    <source>
        <dbReference type="EMBL" id="MBY5957404.1"/>
    </source>
</evidence>
<protein>
    <submittedName>
        <fullName evidence="1">Uncharacterized protein</fullName>
    </submittedName>
</protein>
<gene>
    <name evidence="1" type="ORF">KUV50_04595</name>
</gene>
<proteinExistence type="predicted"/>
<dbReference type="Proteomes" id="UP000753961">
    <property type="component" value="Unassembled WGS sequence"/>
</dbReference>
<keyword evidence="2" id="KW-1185">Reference proteome</keyword>
<name>A0A953LC54_9BACT</name>
<evidence type="ECO:0000313" key="2">
    <source>
        <dbReference type="Proteomes" id="UP000753961"/>
    </source>
</evidence>
<dbReference type="RefSeq" id="WP_222578928.1">
    <property type="nucleotide sequence ID" value="NZ_JAHVHU010000005.1"/>
</dbReference>
<accession>A0A953LC54</accession>
<dbReference type="AlphaFoldDB" id="A0A953LC54"/>
<organism evidence="1 2">
    <name type="scientific">Membranihabitans marinus</name>
    <dbReference type="NCBI Taxonomy" id="1227546"/>
    <lineage>
        <taxon>Bacteria</taxon>
        <taxon>Pseudomonadati</taxon>
        <taxon>Bacteroidota</taxon>
        <taxon>Saprospiria</taxon>
        <taxon>Saprospirales</taxon>
        <taxon>Saprospiraceae</taxon>
        <taxon>Membranihabitans</taxon>
    </lineage>
</organism>
<dbReference type="EMBL" id="JAHVHU010000005">
    <property type="protein sequence ID" value="MBY5957404.1"/>
    <property type="molecule type" value="Genomic_DNA"/>
</dbReference>